<evidence type="ECO:0000256" key="9">
    <source>
        <dbReference type="ARBA" id="ARBA00023012"/>
    </source>
</evidence>
<dbReference type="InterPro" id="IPR004358">
    <property type="entry name" value="Sig_transdc_His_kin-like_C"/>
</dbReference>
<dbReference type="SUPFAM" id="SSF158472">
    <property type="entry name" value="HAMP domain-like"/>
    <property type="match status" value="1"/>
</dbReference>
<dbReference type="PANTHER" id="PTHR45436">
    <property type="entry name" value="SENSOR HISTIDINE KINASE YKOH"/>
    <property type="match status" value="1"/>
</dbReference>
<dbReference type="Gene3D" id="3.30.565.10">
    <property type="entry name" value="Histidine kinase-like ATPase, C-terminal domain"/>
    <property type="match status" value="1"/>
</dbReference>
<gene>
    <name evidence="14" type="ORF">FHS13_001539</name>
</gene>
<dbReference type="EC" id="2.7.13.3" evidence="3"/>
<organism evidence="14 15">
    <name type="scientific">Nocardiopsis algeriensis</name>
    <dbReference type="NCBI Taxonomy" id="1478215"/>
    <lineage>
        <taxon>Bacteria</taxon>
        <taxon>Bacillati</taxon>
        <taxon>Actinomycetota</taxon>
        <taxon>Actinomycetes</taxon>
        <taxon>Streptosporangiales</taxon>
        <taxon>Nocardiopsidaceae</taxon>
        <taxon>Nocardiopsis</taxon>
    </lineage>
</organism>
<keyword evidence="6 11" id="KW-0812">Transmembrane</keyword>
<dbReference type="Pfam" id="PF00672">
    <property type="entry name" value="HAMP"/>
    <property type="match status" value="1"/>
</dbReference>
<dbReference type="GO" id="GO:0005886">
    <property type="term" value="C:plasma membrane"/>
    <property type="evidence" value="ECO:0007669"/>
    <property type="project" value="UniProtKB-SubCell"/>
</dbReference>
<evidence type="ECO:0000256" key="8">
    <source>
        <dbReference type="ARBA" id="ARBA00022989"/>
    </source>
</evidence>
<keyword evidence="8 11" id="KW-1133">Transmembrane helix</keyword>
<dbReference type="CDD" id="cd00082">
    <property type="entry name" value="HisKA"/>
    <property type="match status" value="1"/>
</dbReference>
<dbReference type="RefSeq" id="WP_246404819.1">
    <property type="nucleotide sequence ID" value="NZ_JACHJO010000004.1"/>
</dbReference>
<keyword evidence="10 11" id="KW-0472">Membrane</keyword>
<dbReference type="Pfam" id="PF02518">
    <property type="entry name" value="HATPase_c"/>
    <property type="match status" value="1"/>
</dbReference>
<evidence type="ECO:0000259" key="13">
    <source>
        <dbReference type="PROSITE" id="PS50885"/>
    </source>
</evidence>
<dbReference type="GO" id="GO:0000155">
    <property type="term" value="F:phosphorelay sensor kinase activity"/>
    <property type="evidence" value="ECO:0007669"/>
    <property type="project" value="InterPro"/>
</dbReference>
<comment type="caution">
    <text evidence="14">The sequence shown here is derived from an EMBL/GenBank/DDBJ whole genome shotgun (WGS) entry which is preliminary data.</text>
</comment>
<dbReference type="Gene3D" id="1.10.287.130">
    <property type="match status" value="1"/>
</dbReference>
<feature type="domain" description="Histidine kinase" evidence="12">
    <location>
        <begin position="243"/>
        <end position="453"/>
    </location>
</feature>
<evidence type="ECO:0000256" key="7">
    <source>
        <dbReference type="ARBA" id="ARBA00022777"/>
    </source>
</evidence>
<dbReference type="InterPro" id="IPR003660">
    <property type="entry name" value="HAMP_dom"/>
</dbReference>
<accession>A0A841IN38</accession>
<feature type="domain" description="HAMP" evidence="13">
    <location>
        <begin position="182"/>
        <end position="235"/>
    </location>
</feature>
<evidence type="ECO:0000256" key="5">
    <source>
        <dbReference type="ARBA" id="ARBA00022679"/>
    </source>
</evidence>
<reference evidence="14 15" key="1">
    <citation type="submission" date="2020-08" db="EMBL/GenBank/DDBJ databases">
        <title>Genomic Encyclopedia of Type Strains, Phase III (KMG-III): the genomes of soil and plant-associated and newly described type strains.</title>
        <authorList>
            <person name="Whitman W."/>
        </authorList>
    </citation>
    <scope>NUCLEOTIDE SEQUENCE [LARGE SCALE GENOMIC DNA]</scope>
    <source>
        <strain evidence="14 15">CECT 8712</strain>
    </source>
</reference>
<dbReference type="SMART" id="SM00388">
    <property type="entry name" value="HisKA"/>
    <property type="match status" value="1"/>
</dbReference>
<evidence type="ECO:0000256" key="11">
    <source>
        <dbReference type="SAM" id="Phobius"/>
    </source>
</evidence>
<dbReference type="Gene3D" id="6.10.340.10">
    <property type="match status" value="1"/>
</dbReference>
<feature type="transmembrane region" description="Helical" evidence="11">
    <location>
        <begin position="160"/>
        <end position="181"/>
    </location>
</feature>
<dbReference type="Proteomes" id="UP000536604">
    <property type="component" value="Unassembled WGS sequence"/>
</dbReference>
<dbReference type="CDD" id="cd06225">
    <property type="entry name" value="HAMP"/>
    <property type="match status" value="1"/>
</dbReference>
<dbReference type="InterPro" id="IPR036890">
    <property type="entry name" value="HATPase_C_sf"/>
</dbReference>
<evidence type="ECO:0000256" key="3">
    <source>
        <dbReference type="ARBA" id="ARBA00012438"/>
    </source>
</evidence>
<name>A0A841IN38_9ACTN</name>
<comment type="subcellular location">
    <subcellularLocation>
        <location evidence="2">Cell membrane</location>
    </subcellularLocation>
</comment>
<dbReference type="InterPro" id="IPR005467">
    <property type="entry name" value="His_kinase_dom"/>
</dbReference>
<dbReference type="InterPro" id="IPR050428">
    <property type="entry name" value="TCS_sensor_his_kinase"/>
</dbReference>
<dbReference type="PANTHER" id="PTHR45436:SF5">
    <property type="entry name" value="SENSOR HISTIDINE KINASE TRCS"/>
    <property type="match status" value="1"/>
</dbReference>
<dbReference type="SMART" id="SM00304">
    <property type="entry name" value="HAMP"/>
    <property type="match status" value="1"/>
</dbReference>
<protein>
    <recommendedName>
        <fullName evidence="3">histidine kinase</fullName>
        <ecNumber evidence="3">2.7.13.3</ecNumber>
    </recommendedName>
</protein>
<dbReference type="PRINTS" id="PR00344">
    <property type="entry name" value="BCTRLSENSOR"/>
</dbReference>
<dbReference type="EMBL" id="JACHJO010000004">
    <property type="protein sequence ID" value="MBB6119590.1"/>
    <property type="molecule type" value="Genomic_DNA"/>
</dbReference>
<dbReference type="AlphaFoldDB" id="A0A841IN38"/>
<dbReference type="SUPFAM" id="SSF55874">
    <property type="entry name" value="ATPase domain of HSP90 chaperone/DNA topoisomerase II/histidine kinase"/>
    <property type="match status" value="1"/>
</dbReference>
<keyword evidence="15" id="KW-1185">Reference proteome</keyword>
<evidence type="ECO:0000256" key="1">
    <source>
        <dbReference type="ARBA" id="ARBA00000085"/>
    </source>
</evidence>
<dbReference type="InterPro" id="IPR036097">
    <property type="entry name" value="HisK_dim/P_sf"/>
</dbReference>
<evidence type="ECO:0000256" key="2">
    <source>
        <dbReference type="ARBA" id="ARBA00004236"/>
    </source>
</evidence>
<evidence type="ECO:0000313" key="14">
    <source>
        <dbReference type="EMBL" id="MBB6119590.1"/>
    </source>
</evidence>
<proteinExistence type="predicted"/>
<keyword evidence="7 14" id="KW-0418">Kinase</keyword>
<evidence type="ECO:0000259" key="12">
    <source>
        <dbReference type="PROSITE" id="PS50109"/>
    </source>
</evidence>
<keyword evidence="9" id="KW-0902">Two-component regulatory system</keyword>
<evidence type="ECO:0000313" key="15">
    <source>
        <dbReference type="Proteomes" id="UP000536604"/>
    </source>
</evidence>
<dbReference type="CDD" id="cd00075">
    <property type="entry name" value="HATPase"/>
    <property type="match status" value="1"/>
</dbReference>
<feature type="transmembrane region" description="Helical" evidence="11">
    <location>
        <begin position="12"/>
        <end position="33"/>
    </location>
</feature>
<evidence type="ECO:0000256" key="6">
    <source>
        <dbReference type="ARBA" id="ARBA00022692"/>
    </source>
</evidence>
<dbReference type="PROSITE" id="PS50109">
    <property type="entry name" value="HIS_KIN"/>
    <property type="match status" value="1"/>
</dbReference>
<keyword evidence="5" id="KW-0808">Transferase</keyword>
<sequence>MRPRSIRAKVTVWSIVMLMVIMGVALFLTSLLLRQIVASQLLTKADQAALQVAEDIAERTYEGPIPATEPILRIQILDRETGEVLAASQALTGRPALTGVETVGSDLRMDATFCTEADDQGMEDCYMLVGYPVYGSAYGDVVILAATTAPHLVVTSTLELVMFGVSLTLLTATAAVVWWGVGRTLSPVRRISAEMEHISATNLHRRLPVPNTDDEIAVLASTANASLERLEEAVTRQRRFISDASHELRNPIAGMITKIEVELAAPHPDPREREQTLQDLLSDTLRLENIVTDLLEVSRLESEVAKERRTVDMCALVAEELTDRHRRVVIRTHSCGEAWVKGSRVRLARVLTNLIANAERHARSRIDVTVDREGDNIVVEVHDDGSGVPESERERIFERFSRLKESRERDPEGSGLGLAISREIAEAKGGTLVAGQSSLLGGAVFTLTLPAVRSEPPQT</sequence>
<dbReference type="SMART" id="SM00387">
    <property type="entry name" value="HATPase_c"/>
    <property type="match status" value="1"/>
</dbReference>
<evidence type="ECO:0000256" key="4">
    <source>
        <dbReference type="ARBA" id="ARBA00022553"/>
    </source>
</evidence>
<dbReference type="InterPro" id="IPR003661">
    <property type="entry name" value="HisK_dim/P_dom"/>
</dbReference>
<dbReference type="PROSITE" id="PS50885">
    <property type="entry name" value="HAMP"/>
    <property type="match status" value="1"/>
</dbReference>
<dbReference type="SUPFAM" id="SSF47384">
    <property type="entry name" value="Homodimeric domain of signal transducing histidine kinase"/>
    <property type="match status" value="1"/>
</dbReference>
<dbReference type="Pfam" id="PF00512">
    <property type="entry name" value="HisKA"/>
    <property type="match status" value="1"/>
</dbReference>
<keyword evidence="4" id="KW-0597">Phosphoprotein</keyword>
<dbReference type="InterPro" id="IPR003594">
    <property type="entry name" value="HATPase_dom"/>
</dbReference>
<comment type="catalytic activity">
    <reaction evidence="1">
        <text>ATP + protein L-histidine = ADP + protein N-phospho-L-histidine.</text>
        <dbReference type="EC" id="2.7.13.3"/>
    </reaction>
</comment>
<evidence type="ECO:0000256" key="10">
    <source>
        <dbReference type="ARBA" id="ARBA00023136"/>
    </source>
</evidence>